<gene>
    <name evidence="1" type="ORF">GCK32_006965</name>
</gene>
<evidence type="ECO:0000313" key="1">
    <source>
        <dbReference type="EMBL" id="KAK5969492.1"/>
    </source>
</evidence>
<dbReference type="EMBL" id="WIXE01020089">
    <property type="protein sequence ID" value="KAK5969492.1"/>
    <property type="molecule type" value="Genomic_DNA"/>
</dbReference>
<name>A0AAN8F8U2_TRICO</name>
<evidence type="ECO:0000313" key="2">
    <source>
        <dbReference type="Proteomes" id="UP001331761"/>
    </source>
</evidence>
<sequence length="151" mass="16960">VAFIFYNAPGSNATITTTETPAAVAYTSCVSTVVIAVSVAEYDNDLRDNCCFSRFICYDHFTADQFESTPQRALILKRTAVPSRYEPATFVTDRHILNNGGAIKKRKFFEEQPTYINLLLTPPHISSMEFLLRNIEVYSFGKKSKTIGTNQ</sequence>
<reference evidence="1 2" key="1">
    <citation type="submission" date="2019-10" db="EMBL/GenBank/DDBJ databases">
        <title>Assembly and Annotation for the nematode Trichostrongylus colubriformis.</title>
        <authorList>
            <person name="Martin J."/>
        </authorList>
    </citation>
    <scope>NUCLEOTIDE SEQUENCE [LARGE SCALE GENOMIC DNA]</scope>
    <source>
        <strain evidence="1">G859</strain>
        <tissue evidence="1">Whole worm</tissue>
    </source>
</reference>
<dbReference type="Proteomes" id="UP001331761">
    <property type="component" value="Unassembled WGS sequence"/>
</dbReference>
<comment type="caution">
    <text evidence="1">The sequence shown here is derived from an EMBL/GenBank/DDBJ whole genome shotgun (WGS) entry which is preliminary data.</text>
</comment>
<proteinExistence type="predicted"/>
<dbReference type="AlphaFoldDB" id="A0AAN8F8U2"/>
<organism evidence="1 2">
    <name type="scientific">Trichostrongylus colubriformis</name>
    <name type="common">Black scour worm</name>
    <dbReference type="NCBI Taxonomy" id="6319"/>
    <lineage>
        <taxon>Eukaryota</taxon>
        <taxon>Metazoa</taxon>
        <taxon>Ecdysozoa</taxon>
        <taxon>Nematoda</taxon>
        <taxon>Chromadorea</taxon>
        <taxon>Rhabditida</taxon>
        <taxon>Rhabditina</taxon>
        <taxon>Rhabditomorpha</taxon>
        <taxon>Strongyloidea</taxon>
        <taxon>Trichostrongylidae</taxon>
        <taxon>Trichostrongylus</taxon>
    </lineage>
</organism>
<feature type="non-terminal residue" evidence="1">
    <location>
        <position position="1"/>
    </location>
</feature>
<keyword evidence="2" id="KW-1185">Reference proteome</keyword>
<protein>
    <submittedName>
        <fullName evidence="1">Uncharacterized protein</fullName>
    </submittedName>
</protein>
<accession>A0AAN8F8U2</accession>